<evidence type="ECO:0000313" key="2">
    <source>
        <dbReference type="Proteomes" id="UP000008388"/>
    </source>
</evidence>
<dbReference type="GeneID" id="26643897"/>
<dbReference type="KEGG" id="vg:26643897"/>
<sequence length="118" mass="13778">MTTNRIFISQADRDANNEKLLANRGEPHVNEKYLDGLREVVADLAGNSTWNMAQLREIMEARLIDVWREWYATTYTREEIKPTIVYRETATMNQWVVVVNGKDIAGLEYPRPFSASRW</sequence>
<organism evidence="1 2">
    <name type="scientific">Pseudomonas phage PhiPA3</name>
    <name type="common">Pseudomonas aeruginosa phage PhiPA3</name>
    <dbReference type="NCBI Taxonomy" id="998086"/>
    <lineage>
        <taxon>Viruses</taxon>
        <taxon>Duplodnaviria</taxon>
        <taxon>Heunggongvirae</taxon>
        <taxon>Uroviricota</taxon>
        <taxon>Caudoviricetes</taxon>
        <taxon>Chimalliviridae</taxon>
        <taxon>Miltoncavirus</taxon>
        <taxon>Miltoncavirus PhiPA3</taxon>
    </lineage>
</organism>
<protein>
    <submittedName>
        <fullName evidence="1">Uncharacterized protein 369</fullName>
    </submittedName>
</protein>
<gene>
    <name evidence="1" type="primary">369</name>
</gene>
<accession>F8SJK1</accession>
<organismHost>
    <name type="scientific">Pseudomonas aeruginosa</name>
    <dbReference type="NCBI Taxonomy" id="287"/>
</organismHost>
<dbReference type="RefSeq" id="YP_009217448.1">
    <property type="nucleotide sequence ID" value="NC_028999.1"/>
</dbReference>
<keyword evidence="2" id="KW-1185">Reference proteome</keyword>
<name>F8SJK1_BPPA3</name>
<dbReference type="Proteomes" id="UP000008388">
    <property type="component" value="Segment"/>
</dbReference>
<reference evidence="1 2" key="1">
    <citation type="journal article" date="2011" name="Microbiology">
        <title>The Pseudomonas aeruginosa generalized transducing phage phiPA3 is a new member of the phiKZ-like group of 'jumbo' phages, and infects model laboratory strains and clinical isolates from cystic fibrosis patients.</title>
        <authorList>
            <person name="Monson R."/>
            <person name="Foulds I."/>
            <person name="Foweraker J."/>
            <person name="Welch M."/>
            <person name="Salmond G.P."/>
        </authorList>
    </citation>
    <scope>NUCLEOTIDE SEQUENCE [LARGE SCALE GENOMIC DNA]</scope>
</reference>
<evidence type="ECO:0000313" key="1">
    <source>
        <dbReference type="EMBL" id="AEH03792.1"/>
    </source>
</evidence>
<dbReference type="EMBL" id="HQ630627">
    <property type="protein sequence ID" value="AEH03792.1"/>
    <property type="molecule type" value="Genomic_DNA"/>
</dbReference>
<proteinExistence type="predicted"/>